<feature type="compositionally biased region" description="Basic residues" evidence="1">
    <location>
        <begin position="214"/>
        <end position="231"/>
    </location>
</feature>
<accession>R7YV90</accession>
<feature type="region of interest" description="Disordered" evidence="1">
    <location>
        <begin position="201"/>
        <end position="257"/>
    </location>
</feature>
<dbReference type="GeneID" id="19902264"/>
<dbReference type="AlphaFoldDB" id="R7YV90"/>
<evidence type="ECO:0000313" key="2">
    <source>
        <dbReference type="EMBL" id="EON65714.1"/>
    </source>
</evidence>
<keyword evidence="3" id="KW-1185">Reference proteome</keyword>
<dbReference type="RefSeq" id="XP_007781031.1">
    <property type="nucleotide sequence ID" value="XM_007782841.1"/>
</dbReference>
<proteinExistence type="predicted"/>
<sequence>MKEYQEEVNSNREREQAMLRKLLRLSPKKNHEHTRRCQVQHKGEWTGSKKEKGECRTCHEDSSAHWRCTKCQGPVCRSYHYGAPPQVSAEAQDAVTPEQNSSIVAPVEAAIVTNESNPQHEAVIVDLQADYESDEEDRSSVIASWDKEVLDSIITALGEHGGKDPEFGALLGKVANDVATLDEVSYLQDCMIELRKSIKPASQLATPPDTPPQKQRRARKTITKGTSKKRASAVLDLSGSSGDDEPPVKRRRPLQSSKTLQQHLISLPVETFSPVRKQFAAMQLSPIYTQDEPIVPNARIKKMVTPTRPHFHFGAALLQKDASPP</sequence>
<evidence type="ECO:0000313" key="3">
    <source>
        <dbReference type="Proteomes" id="UP000016924"/>
    </source>
</evidence>
<dbReference type="EMBL" id="JH767575">
    <property type="protein sequence ID" value="EON65714.1"/>
    <property type="molecule type" value="Genomic_DNA"/>
</dbReference>
<dbReference type="HOGENOM" id="CLU_855333_0_0_1"/>
<reference evidence="3" key="1">
    <citation type="submission" date="2012-06" db="EMBL/GenBank/DDBJ databases">
        <title>The genome sequence of Coniosporium apollinis CBS 100218.</title>
        <authorList>
            <consortium name="The Broad Institute Genome Sequencing Platform"/>
            <person name="Cuomo C."/>
            <person name="Gorbushina A."/>
            <person name="Noack S."/>
            <person name="Walker B."/>
            <person name="Young S.K."/>
            <person name="Zeng Q."/>
            <person name="Gargeya S."/>
            <person name="Fitzgerald M."/>
            <person name="Haas B."/>
            <person name="Abouelleil A."/>
            <person name="Alvarado L."/>
            <person name="Arachchi H.M."/>
            <person name="Berlin A.M."/>
            <person name="Chapman S.B."/>
            <person name="Goldberg J."/>
            <person name="Griggs A."/>
            <person name="Gujja S."/>
            <person name="Hansen M."/>
            <person name="Howarth C."/>
            <person name="Imamovic A."/>
            <person name="Larimer J."/>
            <person name="McCowan C."/>
            <person name="Montmayeur A."/>
            <person name="Murphy C."/>
            <person name="Neiman D."/>
            <person name="Pearson M."/>
            <person name="Priest M."/>
            <person name="Roberts A."/>
            <person name="Saif S."/>
            <person name="Shea T."/>
            <person name="Sisk P."/>
            <person name="Sykes S."/>
            <person name="Wortman J."/>
            <person name="Nusbaum C."/>
            <person name="Birren B."/>
        </authorList>
    </citation>
    <scope>NUCLEOTIDE SEQUENCE [LARGE SCALE GENOMIC DNA]</scope>
    <source>
        <strain evidence="3">CBS 100218</strain>
    </source>
</reference>
<gene>
    <name evidence="2" type="ORF">W97_04953</name>
</gene>
<name>R7YV90_CONA1</name>
<dbReference type="Proteomes" id="UP000016924">
    <property type="component" value="Unassembled WGS sequence"/>
</dbReference>
<dbReference type="OrthoDB" id="10448906at2759"/>
<organism evidence="2 3">
    <name type="scientific">Coniosporium apollinis (strain CBS 100218)</name>
    <name type="common">Rock-inhabiting black yeast</name>
    <dbReference type="NCBI Taxonomy" id="1168221"/>
    <lineage>
        <taxon>Eukaryota</taxon>
        <taxon>Fungi</taxon>
        <taxon>Dikarya</taxon>
        <taxon>Ascomycota</taxon>
        <taxon>Pezizomycotina</taxon>
        <taxon>Dothideomycetes</taxon>
        <taxon>Dothideomycetes incertae sedis</taxon>
        <taxon>Coniosporium</taxon>
    </lineage>
</organism>
<protein>
    <submittedName>
        <fullName evidence="2">Uncharacterized protein</fullName>
    </submittedName>
</protein>
<evidence type="ECO:0000256" key="1">
    <source>
        <dbReference type="SAM" id="MobiDB-lite"/>
    </source>
</evidence>